<dbReference type="AlphaFoldDB" id="B0WWW6"/>
<dbReference type="HOGENOM" id="CLU_716217_0_0_1"/>
<proteinExistence type="inferred from homology"/>
<dbReference type="InterPro" id="IPR020472">
    <property type="entry name" value="WD40_PAC1"/>
</dbReference>
<keyword evidence="6" id="KW-0812">Transmembrane</keyword>
<evidence type="ECO:0000313" key="8">
    <source>
        <dbReference type="EnsemblMetazoa" id="CPIJ011058-PA"/>
    </source>
</evidence>
<dbReference type="InterPro" id="IPR001680">
    <property type="entry name" value="WD40_rpt"/>
</dbReference>
<dbReference type="InterPro" id="IPR045223">
    <property type="entry name" value="RACK1-like"/>
</dbReference>
<evidence type="ECO:0000256" key="2">
    <source>
        <dbReference type="ARBA" id="ARBA00022574"/>
    </source>
</evidence>
<dbReference type="PROSITE" id="PS00678">
    <property type="entry name" value="WD_REPEATS_1"/>
    <property type="match status" value="1"/>
</dbReference>
<dbReference type="FunFam" id="2.130.10.10:FF:000615">
    <property type="entry name" value="Receptor for activated C kinase 1"/>
    <property type="match status" value="1"/>
</dbReference>
<dbReference type="VEuPathDB" id="VectorBase:CPIJ011058"/>
<dbReference type="VEuPathDB" id="VectorBase:CQUJHB018219"/>
<dbReference type="InParanoid" id="B0WWW6"/>
<evidence type="ECO:0000256" key="3">
    <source>
        <dbReference type="ARBA" id="ARBA00022737"/>
    </source>
</evidence>
<evidence type="ECO:0000256" key="4">
    <source>
        <dbReference type="ARBA" id="ARBA00035297"/>
    </source>
</evidence>
<dbReference type="EMBL" id="DS232153">
    <property type="protein sequence ID" value="EDS36227.1"/>
    <property type="molecule type" value="Genomic_DNA"/>
</dbReference>
<keyword evidence="3" id="KW-0677">Repeat</keyword>
<reference evidence="8" key="2">
    <citation type="submission" date="2021-02" db="UniProtKB">
        <authorList>
            <consortium name="EnsemblMetazoa"/>
        </authorList>
    </citation>
    <scope>IDENTIFICATION</scope>
    <source>
        <strain evidence="8">JHB</strain>
    </source>
</reference>
<feature type="repeat" description="WD" evidence="5">
    <location>
        <begin position="348"/>
        <end position="380"/>
    </location>
</feature>
<evidence type="ECO:0000256" key="5">
    <source>
        <dbReference type="PROSITE-ProRule" id="PRU00221"/>
    </source>
</evidence>
<dbReference type="GO" id="GO:0045182">
    <property type="term" value="F:translation regulator activity"/>
    <property type="evidence" value="ECO:0007669"/>
    <property type="project" value="InterPro"/>
</dbReference>
<dbReference type="PROSITE" id="PS50294">
    <property type="entry name" value="WD_REPEATS_REGION"/>
    <property type="match status" value="1"/>
</dbReference>
<dbReference type="Gene3D" id="2.130.10.10">
    <property type="entry name" value="YVTN repeat-like/Quinoprotein amine dehydrogenase"/>
    <property type="match status" value="1"/>
</dbReference>
<dbReference type="GO" id="GO:0043022">
    <property type="term" value="F:ribosome binding"/>
    <property type="evidence" value="ECO:0007669"/>
    <property type="project" value="InterPro"/>
</dbReference>
<dbReference type="PROSITE" id="PS50082">
    <property type="entry name" value="WD_REPEATS_2"/>
    <property type="match status" value="2"/>
</dbReference>
<gene>
    <name evidence="8" type="primary">6044360</name>
    <name evidence="7" type="ORF">CpipJ_CPIJ011058</name>
</gene>
<sequence length="386" mass="42142">MADPRGVIRKRASMPAAIGGVLRRRTGLDNAERSSRARTSPRQDGEAWTFVHFHVPKAVSGGGADWSRCREEAEKKKSGASLFLALFLALFFELFFLSPLASSLLTLARYSILHVRRSAAASTSSYSFSAGDQVPTISSYPLIPGSLLAKFVVASRSGCFACPGPWGRGVPRQIPRPIRHVPASLTRTITCPDFARTSSWPKGSAVVVTGNIADHAPATFALPSVTRITDQTIDTFLTATLCTTKCTLHAGPNQTTLSCSLVLAFHEPCRGEQNTLIATNPKYPDMILSSSRDVTLIVWKLTRDDASYGIPQKRLYGHSHFSSGVVLSSDDKTLRLWDLAAGKSIRRFEDHTKNVLSFAFSVDNRQIVSGSRDKTVKLWNTLAECK</sequence>
<dbReference type="STRING" id="7176.B0WWW6"/>
<name>B0WWW6_CULQU</name>
<keyword evidence="7" id="KW-0418">Kinase</keyword>
<dbReference type="GO" id="GO:0016301">
    <property type="term" value="F:kinase activity"/>
    <property type="evidence" value="ECO:0007669"/>
    <property type="project" value="UniProtKB-KW"/>
</dbReference>
<evidence type="ECO:0000313" key="9">
    <source>
        <dbReference type="Proteomes" id="UP000002320"/>
    </source>
</evidence>
<evidence type="ECO:0000256" key="1">
    <source>
        <dbReference type="ARBA" id="ARBA00007253"/>
    </source>
</evidence>
<dbReference type="Proteomes" id="UP000002320">
    <property type="component" value="Unassembled WGS sequence"/>
</dbReference>
<feature type="repeat" description="WD" evidence="5">
    <location>
        <begin position="325"/>
        <end position="347"/>
    </location>
</feature>
<keyword evidence="7" id="KW-0808">Transferase</keyword>
<accession>B0WWW6</accession>
<dbReference type="SUPFAM" id="SSF50978">
    <property type="entry name" value="WD40 repeat-like"/>
    <property type="match status" value="1"/>
</dbReference>
<reference evidence="7" key="1">
    <citation type="submission" date="2007-03" db="EMBL/GenBank/DDBJ databases">
        <title>Annotation of Culex pipiens quinquefasciatus.</title>
        <authorList>
            <consortium name="The Broad Institute Genome Sequencing Platform"/>
            <person name="Atkinson P.W."/>
            <person name="Hemingway J."/>
            <person name="Christensen B.M."/>
            <person name="Higgs S."/>
            <person name="Kodira C."/>
            <person name="Hannick L."/>
            <person name="Megy K."/>
            <person name="O'Leary S."/>
            <person name="Pearson M."/>
            <person name="Haas B.J."/>
            <person name="Mauceli E."/>
            <person name="Wortman J.R."/>
            <person name="Lee N.H."/>
            <person name="Guigo R."/>
            <person name="Stanke M."/>
            <person name="Alvarado L."/>
            <person name="Amedeo P."/>
            <person name="Antoine C.H."/>
            <person name="Arensburger P."/>
            <person name="Bidwell S.L."/>
            <person name="Crawford M."/>
            <person name="Camaro F."/>
            <person name="Devon K."/>
            <person name="Engels R."/>
            <person name="Hammond M."/>
            <person name="Howarth C."/>
            <person name="Koehrsen M."/>
            <person name="Lawson D."/>
            <person name="Montgomery P."/>
            <person name="Nene V."/>
            <person name="Nusbaum C."/>
            <person name="Puiu D."/>
            <person name="Romero-Severson J."/>
            <person name="Severson D.W."/>
            <person name="Shumway M."/>
            <person name="Sisk P."/>
            <person name="Stolte C."/>
            <person name="Zeng Q."/>
            <person name="Eisenstadt E."/>
            <person name="Fraser-Liggett C."/>
            <person name="Strausberg R."/>
            <person name="Galagan J."/>
            <person name="Birren B."/>
            <person name="Collins F.H."/>
        </authorList>
    </citation>
    <scope>NUCLEOTIDE SEQUENCE [LARGE SCALE GENOMIC DNA]</scope>
    <source>
        <strain evidence="7">JHB</strain>
    </source>
</reference>
<dbReference type="KEGG" id="cqu:CpipJ_CPIJ011058"/>
<protein>
    <recommendedName>
        <fullName evidence="4">Small ribosomal subunit protein RACK1</fullName>
    </recommendedName>
</protein>
<dbReference type="InterPro" id="IPR015943">
    <property type="entry name" value="WD40/YVTN_repeat-like_dom_sf"/>
</dbReference>
<organism>
    <name type="scientific">Culex quinquefasciatus</name>
    <name type="common">Southern house mosquito</name>
    <name type="synonym">Culex pungens</name>
    <dbReference type="NCBI Taxonomy" id="7176"/>
    <lineage>
        <taxon>Eukaryota</taxon>
        <taxon>Metazoa</taxon>
        <taxon>Ecdysozoa</taxon>
        <taxon>Arthropoda</taxon>
        <taxon>Hexapoda</taxon>
        <taxon>Insecta</taxon>
        <taxon>Pterygota</taxon>
        <taxon>Neoptera</taxon>
        <taxon>Endopterygota</taxon>
        <taxon>Diptera</taxon>
        <taxon>Nematocera</taxon>
        <taxon>Culicoidea</taxon>
        <taxon>Culicidae</taxon>
        <taxon>Culicinae</taxon>
        <taxon>Culicini</taxon>
        <taxon>Culex</taxon>
        <taxon>Culex</taxon>
    </lineage>
</organism>
<keyword evidence="6" id="KW-0472">Membrane</keyword>
<dbReference type="SMART" id="SM00320">
    <property type="entry name" value="WD40"/>
    <property type="match status" value="3"/>
</dbReference>
<keyword evidence="7" id="KW-0675">Receptor</keyword>
<evidence type="ECO:0000256" key="6">
    <source>
        <dbReference type="SAM" id="Phobius"/>
    </source>
</evidence>
<dbReference type="Pfam" id="PF00400">
    <property type="entry name" value="WD40"/>
    <property type="match status" value="2"/>
</dbReference>
<keyword evidence="9" id="KW-1185">Reference proteome</keyword>
<comment type="similarity">
    <text evidence="1">Belongs to the WD repeat G protein beta family. Ribosomal protein RACK1 subfamily.</text>
</comment>
<evidence type="ECO:0000313" key="7">
    <source>
        <dbReference type="EMBL" id="EDS36227.1"/>
    </source>
</evidence>
<dbReference type="EnsemblMetazoa" id="CPIJ011058-RA">
    <property type="protein sequence ID" value="CPIJ011058-PA"/>
    <property type="gene ID" value="CPIJ011058"/>
</dbReference>
<dbReference type="eggNOG" id="KOG0279">
    <property type="taxonomic scope" value="Eukaryota"/>
</dbReference>
<keyword evidence="2 5" id="KW-0853">WD repeat</keyword>
<feature type="transmembrane region" description="Helical" evidence="6">
    <location>
        <begin position="80"/>
        <end position="101"/>
    </location>
</feature>
<dbReference type="PRINTS" id="PR00320">
    <property type="entry name" value="GPROTEINBRPT"/>
</dbReference>
<dbReference type="InterPro" id="IPR019775">
    <property type="entry name" value="WD40_repeat_CS"/>
</dbReference>
<dbReference type="InterPro" id="IPR036322">
    <property type="entry name" value="WD40_repeat_dom_sf"/>
</dbReference>
<dbReference type="PANTHER" id="PTHR19868">
    <property type="entry name" value="RECEPTOR FOR ACTIVATED PROTEIN KINASE C RACK1"/>
    <property type="match status" value="1"/>
</dbReference>
<keyword evidence="6" id="KW-1133">Transmembrane helix</keyword>
<dbReference type="OrthoDB" id="7875889at2759"/>